<dbReference type="AlphaFoldDB" id="A0A0A0EE17"/>
<dbReference type="Proteomes" id="UP000030004">
    <property type="component" value="Unassembled WGS sequence"/>
</dbReference>
<protein>
    <recommendedName>
        <fullName evidence="4">PAS domain-containing protein</fullName>
    </recommendedName>
</protein>
<dbReference type="eggNOG" id="COG5388">
    <property type="taxonomic scope" value="Bacteria"/>
</dbReference>
<name>A0A0A0EE17_9RHOB</name>
<evidence type="ECO:0008006" key="4">
    <source>
        <dbReference type="Google" id="ProtNLM"/>
    </source>
</evidence>
<dbReference type="RefSeq" id="WP_043752878.1">
    <property type="nucleotide sequence ID" value="NZ_AQQX01000011.1"/>
</dbReference>
<accession>A0A0A0EE17</accession>
<gene>
    <name evidence="2" type="ORF">ATO9_18735</name>
</gene>
<dbReference type="InterPro" id="IPR009922">
    <property type="entry name" value="DUF1457"/>
</dbReference>
<proteinExistence type="predicted"/>
<feature type="region of interest" description="Disordered" evidence="1">
    <location>
        <begin position="191"/>
        <end position="235"/>
    </location>
</feature>
<dbReference type="Pfam" id="PF07310">
    <property type="entry name" value="PAS_5"/>
    <property type="match status" value="1"/>
</dbReference>
<feature type="compositionally biased region" description="Acidic residues" evidence="1">
    <location>
        <begin position="193"/>
        <end position="204"/>
    </location>
</feature>
<keyword evidence="3" id="KW-1185">Reference proteome</keyword>
<evidence type="ECO:0000256" key="1">
    <source>
        <dbReference type="SAM" id="MobiDB-lite"/>
    </source>
</evidence>
<evidence type="ECO:0000313" key="3">
    <source>
        <dbReference type="Proteomes" id="UP000030004"/>
    </source>
</evidence>
<reference evidence="2 3" key="1">
    <citation type="journal article" date="2015" name="Antonie Van Leeuwenhoek">
        <title>Pseudooceanicola atlanticus gen. nov. sp. nov., isolated from surface seawater of the Atlantic Ocean and reclassification of Oceanicola batsensis, Oceanicola marinus, Oceanicola nitratireducens, Oceanicola nanhaiensis, Oceanicola antarcticus and Oceanicola flagellatus, as Pseudooceanicola batsensis comb. nov., Pseudooceanicola marinus comb. nov., Pseudooceanicola nitratireducens comb. nov., Pseudooceanicola nanhaiensis comb. nov., Pseudooceanicola antarcticus comb. nov., and Pseudooceanicola flagellatus comb. nov.</title>
        <authorList>
            <person name="Lai Q."/>
            <person name="Li G."/>
            <person name="Liu X."/>
            <person name="Du Y."/>
            <person name="Sun F."/>
            <person name="Shao Z."/>
        </authorList>
    </citation>
    <scope>NUCLEOTIDE SEQUENCE [LARGE SCALE GENOMIC DNA]</scope>
    <source>
        <strain evidence="2 3">22II-s11g</strain>
    </source>
</reference>
<dbReference type="EMBL" id="AQQX01000011">
    <property type="protein sequence ID" value="KGM47432.1"/>
    <property type="molecule type" value="Genomic_DNA"/>
</dbReference>
<organism evidence="2 3">
    <name type="scientific">Pseudooceanicola atlanticus</name>
    <dbReference type="NCBI Taxonomy" id="1461694"/>
    <lineage>
        <taxon>Bacteria</taxon>
        <taxon>Pseudomonadati</taxon>
        <taxon>Pseudomonadota</taxon>
        <taxon>Alphaproteobacteria</taxon>
        <taxon>Rhodobacterales</taxon>
        <taxon>Paracoccaceae</taxon>
        <taxon>Pseudooceanicola</taxon>
    </lineage>
</organism>
<feature type="compositionally biased region" description="Basic residues" evidence="1">
    <location>
        <begin position="210"/>
        <end position="219"/>
    </location>
</feature>
<evidence type="ECO:0000313" key="2">
    <source>
        <dbReference type="EMBL" id="KGM47432.1"/>
    </source>
</evidence>
<comment type="caution">
    <text evidence="2">The sequence shown here is derived from an EMBL/GenBank/DDBJ whole genome shotgun (WGS) entry which is preliminary data.</text>
</comment>
<sequence length="246" mass="27541">MPTDPHSDQKVVTMSQFASANRYQPLREVDAYWEALRAGRLVPRRSDIDPRGIERALEYAFILERIAPTLARLRIAGSHLTDLMGMEVRGMPLSALFASSSRNAIGDALEEAFSGPSKVELVLRAERSLGKPEMEARMILLPLKSDLGDISRVLGCLCTYGAIGRAPRRFELLNQEVTPLLGDARIREGIETAPDDEEDDDMPEVEAPTKRKGKPRRTRLGLSEDQTRFEPGPKPYLRLVRTDTEE</sequence>
<dbReference type="STRING" id="1461694.ATO9_18735"/>